<dbReference type="EMBL" id="FLUO01000001">
    <property type="protein sequence ID" value="SBW08964.1"/>
    <property type="molecule type" value="Genomic_DNA"/>
</dbReference>
<evidence type="ECO:0000256" key="7">
    <source>
        <dbReference type="HAMAP-Rule" id="MF_00323"/>
    </source>
</evidence>
<dbReference type="InterPro" id="IPR033659">
    <property type="entry name" value="Ferrochelatase_N"/>
</dbReference>
<dbReference type="PANTHER" id="PTHR11108">
    <property type="entry name" value="FERROCHELATASE"/>
    <property type="match status" value="1"/>
</dbReference>
<accession>A0A212KB42</accession>
<dbReference type="HAMAP" id="MF_00323">
    <property type="entry name" value="Ferrochelatase"/>
    <property type="match status" value="1"/>
</dbReference>
<gene>
    <name evidence="7 9" type="primary">hemH</name>
    <name evidence="9" type="ORF">KL86APRO_12489</name>
</gene>
<dbReference type="InterPro" id="IPR001015">
    <property type="entry name" value="Ferrochelatase"/>
</dbReference>
<dbReference type="GO" id="GO:0005737">
    <property type="term" value="C:cytoplasm"/>
    <property type="evidence" value="ECO:0007669"/>
    <property type="project" value="UniProtKB-SubCell"/>
</dbReference>
<comment type="catalytic activity">
    <reaction evidence="6">
        <text>Fe-coproporphyrin III + 2 H(+) = coproporphyrin III + Fe(2+)</text>
        <dbReference type="Rhea" id="RHEA:49572"/>
        <dbReference type="ChEBI" id="CHEBI:15378"/>
        <dbReference type="ChEBI" id="CHEBI:29033"/>
        <dbReference type="ChEBI" id="CHEBI:68438"/>
        <dbReference type="ChEBI" id="CHEBI:131725"/>
        <dbReference type="EC" id="4.99.1.9"/>
    </reaction>
    <physiologicalReaction direction="right-to-left" evidence="6">
        <dbReference type="Rhea" id="RHEA:49574"/>
    </physiologicalReaction>
</comment>
<dbReference type="SUPFAM" id="SSF53800">
    <property type="entry name" value="Chelatase"/>
    <property type="match status" value="1"/>
</dbReference>
<keyword evidence="2 7" id="KW-0408">Iron</keyword>
<keyword evidence="7 8" id="KW-0963">Cytoplasm</keyword>
<keyword evidence="7" id="KW-0479">Metal-binding</keyword>
<dbReference type="NCBIfam" id="TIGR00109">
    <property type="entry name" value="hemH"/>
    <property type="match status" value="1"/>
</dbReference>
<evidence type="ECO:0000256" key="8">
    <source>
        <dbReference type="RuleBase" id="RU000607"/>
    </source>
</evidence>
<dbReference type="CDD" id="cd03411">
    <property type="entry name" value="Ferrochelatase_N"/>
    <property type="match status" value="1"/>
</dbReference>
<evidence type="ECO:0000256" key="2">
    <source>
        <dbReference type="ARBA" id="ARBA00023004"/>
    </source>
</evidence>
<reference evidence="9" key="1">
    <citation type="submission" date="2016-04" db="EMBL/GenBank/DDBJ databases">
        <authorList>
            <person name="Evans L.H."/>
            <person name="Alamgir A."/>
            <person name="Owens N."/>
            <person name="Weber N.D."/>
            <person name="Virtaneva K."/>
            <person name="Barbian K."/>
            <person name="Babar A."/>
            <person name="Rosenke K."/>
        </authorList>
    </citation>
    <scope>NUCLEOTIDE SEQUENCE</scope>
    <source>
        <strain evidence="9">86</strain>
    </source>
</reference>
<evidence type="ECO:0000256" key="5">
    <source>
        <dbReference type="ARBA" id="ARBA00023244"/>
    </source>
</evidence>
<dbReference type="GO" id="GO:0046872">
    <property type="term" value="F:metal ion binding"/>
    <property type="evidence" value="ECO:0007669"/>
    <property type="project" value="UniProtKB-KW"/>
</dbReference>
<dbReference type="UniPathway" id="UPA00252">
    <property type="reaction ID" value="UER00325"/>
</dbReference>
<sequence>MQRVAIVLLNLGGPDSLEAVPQFLRNLFADPVILGLPQPFRTLLGRYIAWKRVPLAKENYALIGGASPLLAQTRAQGEALTARLAQRRPELACKAFVAMRYWHPFAAETVAEVKAWNPDRVVLLPLYPQYSLTTTGSSLTDWRKAAKKAGLACPHATMCCYPTQAGWIGAVAAGVEAALTKLENPSDYRVVFSAHGLPQAVVDKGDPYPAHVEATVAAVVAHLHRPDLDWVVSYQSKVGPQTWIGPDTEHVIVEAGREGRSLIVVPIAFVSEHSETLVELDIDYRKQADAAGVPDYVRLPTVQCDPLFIGGLADLVEAALAAPDAPDRWTTTGEGCARACTCIPARCALAK</sequence>
<dbReference type="Pfam" id="PF00762">
    <property type="entry name" value="Ferrochelatase"/>
    <property type="match status" value="1"/>
</dbReference>
<dbReference type="GO" id="GO:0006783">
    <property type="term" value="P:heme biosynthetic process"/>
    <property type="evidence" value="ECO:0007669"/>
    <property type="project" value="UniProtKB-UniRule"/>
</dbReference>
<evidence type="ECO:0000256" key="3">
    <source>
        <dbReference type="ARBA" id="ARBA00023133"/>
    </source>
</evidence>
<feature type="binding site" evidence="7">
    <location>
        <position position="195"/>
    </location>
    <ligand>
        <name>Fe(2+)</name>
        <dbReference type="ChEBI" id="CHEBI:29033"/>
    </ligand>
</feature>
<protein>
    <recommendedName>
        <fullName evidence="7 8">Ferrochelatase</fullName>
        <ecNumber evidence="7 8">4.98.1.1</ecNumber>
    </recommendedName>
    <alternativeName>
        <fullName evidence="7">Heme synthase</fullName>
    </alternativeName>
    <alternativeName>
        <fullName evidence="7">Protoheme ferro-lyase</fullName>
    </alternativeName>
</protein>
<dbReference type="CDD" id="cd00419">
    <property type="entry name" value="Ferrochelatase_C"/>
    <property type="match status" value="1"/>
</dbReference>
<proteinExistence type="inferred from homology"/>
<dbReference type="InterPro" id="IPR033644">
    <property type="entry name" value="Ferrochelatase_C"/>
</dbReference>
<organism evidence="9">
    <name type="scientific">uncultured Alphaproteobacteria bacterium</name>
    <dbReference type="NCBI Taxonomy" id="91750"/>
    <lineage>
        <taxon>Bacteria</taxon>
        <taxon>Pseudomonadati</taxon>
        <taxon>Pseudomonadota</taxon>
        <taxon>Alphaproteobacteria</taxon>
        <taxon>environmental samples</taxon>
    </lineage>
</organism>
<evidence type="ECO:0000256" key="6">
    <source>
        <dbReference type="ARBA" id="ARBA00024536"/>
    </source>
</evidence>
<dbReference type="Gene3D" id="3.40.50.1400">
    <property type="match status" value="2"/>
</dbReference>
<dbReference type="GO" id="GO:0004325">
    <property type="term" value="F:ferrochelatase activity"/>
    <property type="evidence" value="ECO:0007669"/>
    <property type="project" value="UniProtKB-UniRule"/>
</dbReference>
<keyword evidence="5 7" id="KW-0627">Porphyrin biosynthesis</keyword>
<comment type="pathway">
    <text evidence="7 8">Porphyrin-containing compound metabolism; protoheme biosynthesis; protoheme from protoporphyrin-IX: step 1/1.</text>
</comment>
<keyword evidence="3 7" id="KW-0350">Heme biosynthesis</keyword>
<dbReference type="InterPro" id="IPR019772">
    <property type="entry name" value="Ferrochelatase_AS"/>
</dbReference>
<evidence type="ECO:0000256" key="4">
    <source>
        <dbReference type="ARBA" id="ARBA00023239"/>
    </source>
</evidence>
<keyword evidence="4 7" id="KW-0456">Lyase</keyword>
<comment type="catalytic activity">
    <reaction evidence="7 8">
        <text>heme b + 2 H(+) = protoporphyrin IX + Fe(2+)</text>
        <dbReference type="Rhea" id="RHEA:22584"/>
        <dbReference type="ChEBI" id="CHEBI:15378"/>
        <dbReference type="ChEBI" id="CHEBI:29033"/>
        <dbReference type="ChEBI" id="CHEBI:57306"/>
        <dbReference type="ChEBI" id="CHEBI:60344"/>
        <dbReference type="EC" id="4.98.1.1"/>
    </reaction>
</comment>
<name>A0A212KB42_9PROT</name>
<dbReference type="PANTHER" id="PTHR11108:SF1">
    <property type="entry name" value="FERROCHELATASE, MITOCHONDRIAL"/>
    <property type="match status" value="1"/>
</dbReference>
<dbReference type="PROSITE" id="PS00534">
    <property type="entry name" value="FERROCHELATASE"/>
    <property type="match status" value="1"/>
</dbReference>
<comment type="subcellular location">
    <subcellularLocation>
        <location evidence="7 8">Cytoplasm</location>
    </subcellularLocation>
</comment>
<feature type="binding site" evidence="7">
    <location>
        <position position="275"/>
    </location>
    <ligand>
        <name>Fe(2+)</name>
        <dbReference type="ChEBI" id="CHEBI:29033"/>
    </ligand>
</feature>
<evidence type="ECO:0000313" key="9">
    <source>
        <dbReference type="EMBL" id="SBW08964.1"/>
    </source>
</evidence>
<comment type="similarity">
    <text evidence="1 7 8">Belongs to the ferrochelatase family.</text>
</comment>
<dbReference type="EC" id="4.98.1.1" evidence="7 8"/>
<evidence type="ECO:0000256" key="1">
    <source>
        <dbReference type="ARBA" id="ARBA00007718"/>
    </source>
</evidence>
<comment type="function">
    <text evidence="7 8">Catalyzes the ferrous insertion into protoporphyrin IX.</text>
</comment>
<dbReference type="AlphaFoldDB" id="A0A212KB42"/>